<organism evidence="9 10">
    <name type="scientific">Chlorella vulgaris</name>
    <name type="common">Green alga</name>
    <dbReference type="NCBI Taxonomy" id="3077"/>
    <lineage>
        <taxon>Eukaryota</taxon>
        <taxon>Viridiplantae</taxon>
        <taxon>Chlorophyta</taxon>
        <taxon>core chlorophytes</taxon>
        <taxon>Trebouxiophyceae</taxon>
        <taxon>Chlorellales</taxon>
        <taxon>Chlorellaceae</taxon>
        <taxon>Chlorella clade</taxon>
        <taxon>Chlorella</taxon>
    </lineage>
</organism>
<dbReference type="GO" id="GO:0003777">
    <property type="term" value="F:microtubule motor activity"/>
    <property type="evidence" value="ECO:0007669"/>
    <property type="project" value="InterPro"/>
</dbReference>
<dbReference type="InterPro" id="IPR027640">
    <property type="entry name" value="Kinesin-like_fam"/>
</dbReference>
<dbReference type="InterPro" id="IPR036961">
    <property type="entry name" value="Kinesin_motor_dom_sf"/>
</dbReference>
<keyword evidence="1" id="KW-0493">Microtubule</keyword>
<protein>
    <recommendedName>
        <fullName evidence="8">Kinesin motor domain-containing protein</fullName>
    </recommendedName>
</protein>
<reference evidence="9" key="1">
    <citation type="journal article" date="2019" name="Plant J.">
        <title>Chlorella vulgaris genome assembly and annotation reveals the molecular basis for metabolic acclimation to high light conditions.</title>
        <authorList>
            <person name="Cecchin M."/>
            <person name="Marcolungo L."/>
            <person name="Rossato M."/>
            <person name="Girolomoni L."/>
            <person name="Cosentino E."/>
            <person name="Cuine S."/>
            <person name="Li-Beisson Y."/>
            <person name="Delledonne M."/>
            <person name="Ballottari M."/>
        </authorList>
    </citation>
    <scope>NUCLEOTIDE SEQUENCE</scope>
    <source>
        <strain evidence="9">211/11P</strain>
    </source>
</reference>
<keyword evidence="6" id="KW-0175">Coiled coil</keyword>
<gene>
    <name evidence="9" type="ORF">D9Q98_004784</name>
</gene>
<dbReference type="SUPFAM" id="SSF52540">
    <property type="entry name" value="P-loop containing nucleoside triphosphate hydrolases"/>
    <property type="match status" value="1"/>
</dbReference>
<dbReference type="GO" id="GO:0005524">
    <property type="term" value="F:ATP binding"/>
    <property type="evidence" value="ECO:0007669"/>
    <property type="project" value="UniProtKB-UniRule"/>
</dbReference>
<dbReference type="EMBL" id="SIDB01000006">
    <property type="protein sequence ID" value="KAI3431742.1"/>
    <property type="molecule type" value="Genomic_DNA"/>
</dbReference>
<keyword evidence="4 5" id="KW-0505">Motor protein</keyword>
<feature type="compositionally biased region" description="Low complexity" evidence="7">
    <location>
        <begin position="60"/>
        <end position="85"/>
    </location>
</feature>
<dbReference type="GO" id="GO:0007018">
    <property type="term" value="P:microtubule-based movement"/>
    <property type="evidence" value="ECO:0007669"/>
    <property type="project" value="InterPro"/>
</dbReference>
<dbReference type="InterPro" id="IPR001752">
    <property type="entry name" value="Kinesin_motor_dom"/>
</dbReference>
<keyword evidence="3 5" id="KW-0067">ATP-binding</keyword>
<sequence length="853" mass="90551">MADTTRRSTRIPRPGAQTAKPLQPLHLVEQENIPVPTAAVEGGRKRKVISPEPATKSAKRPASAGSRAGSRAAAPSAARSRGAAPAPAPAPRRSRGAAAVTAAVAAPALAAPTCDENEWEAVAEETGWAVADCLGHKLAFAKRADAKSKVEALAQHVKRLRAAGWHLHDAWQRAAEQADTLTASLSREAATHREDREAQGQALRAVQSELASLGALLQERDAQLGEQQAQVTRLQCDLAAAAQNLQAAQQEGRAAAEEAQRLREQAEELAGQSRALSEMQQQAQKYNAQLQEYNGRMQGELQAATEALAKTQADKAGLAEECGALKGRVTALEEQLAALASTSSTGEQMRHSALEDASRLRGEVAAMAAERAAAAAEAARLRVELDAAKREVARFRDATGQEVGALEAERQAKGALQSRTAAQAELNSNLHEQVLLLREQKELAENKLGKSAAEVKKLNAKVKKLEKALAEAEGKVVEGEAVRRRLHNALLELKGNIRVFCRVRPPATGEAAEAAPGRPVVAYPAAGELAGRGLELCQPAAAGGSSKGGPRDVQAHSFGFDKVFAPEASQGEVFEEISQLVQSALDGYKVCIFAYGQTGSGKTHTMMGTPQQPGMIPRAMDQVFAAARELAAQGWRYEMRAAMLEIYNEELRDLLGPGPPAGKKHTVSHDERAGTTTVSFLEYTDVSRPELVAALLEKAMKQRSVGATAMNEQSSRSHMVFQLWIEGSNVATGQKAKGLLNLIDLAGSERLSRSGVTGERLKETQAINKSLAALGDVIAALGNKEGHVPFRNSKLTYLLQTSLGGASSKTLMFVNIAPSADSAQESLCSLRFASKVNACDIGTAKRNVTTGKS</sequence>
<name>A0A9D4TQC5_CHLVU</name>
<dbReference type="GO" id="GO:0005874">
    <property type="term" value="C:microtubule"/>
    <property type="evidence" value="ECO:0007669"/>
    <property type="project" value="UniProtKB-KW"/>
</dbReference>
<dbReference type="Pfam" id="PF00225">
    <property type="entry name" value="Kinesin"/>
    <property type="match status" value="1"/>
</dbReference>
<evidence type="ECO:0000256" key="1">
    <source>
        <dbReference type="ARBA" id="ARBA00022701"/>
    </source>
</evidence>
<feature type="region of interest" description="Disordered" evidence="7">
    <location>
        <begin position="1"/>
        <end position="95"/>
    </location>
</feature>
<dbReference type="CDD" id="cd01366">
    <property type="entry name" value="KISc_C_terminal"/>
    <property type="match status" value="1"/>
</dbReference>
<comment type="similarity">
    <text evidence="5">Belongs to the TRAFAC class myosin-kinesin ATPase superfamily. Kinesin family.</text>
</comment>
<dbReference type="Proteomes" id="UP001055712">
    <property type="component" value="Unassembled WGS sequence"/>
</dbReference>
<reference evidence="9" key="2">
    <citation type="submission" date="2020-11" db="EMBL/GenBank/DDBJ databases">
        <authorList>
            <person name="Cecchin M."/>
            <person name="Marcolungo L."/>
            <person name="Rossato M."/>
            <person name="Girolomoni L."/>
            <person name="Cosentino E."/>
            <person name="Cuine S."/>
            <person name="Li-Beisson Y."/>
            <person name="Delledonne M."/>
            <person name="Ballottari M."/>
        </authorList>
    </citation>
    <scope>NUCLEOTIDE SEQUENCE</scope>
    <source>
        <strain evidence="9">211/11P</strain>
        <tissue evidence="9">Whole cell</tissue>
    </source>
</reference>
<accession>A0A9D4TQC5</accession>
<evidence type="ECO:0000256" key="6">
    <source>
        <dbReference type="SAM" id="Coils"/>
    </source>
</evidence>
<feature type="coiled-coil region" evidence="6">
    <location>
        <begin position="371"/>
        <end position="398"/>
    </location>
</feature>
<evidence type="ECO:0000256" key="3">
    <source>
        <dbReference type="ARBA" id="ARBA00022840"/>
    </source>
</evidence>
<dbReference type="AlphaFoldDB" id="A0A9D4TQC5"/>
<evidence type="ECO:0000256" key="2">
    <source>
        <dbReference type="ARBA" id="ARBA00022741"/>
    </source>
</evidence>
<proteinExistence type="inferred from homology"/>
<dbReference type="FunFam" id="3.40.850.10:FF:000113">
    <property type="entry name" value="Kinesin-like protein"/>
    <property type="match status" value="1"/>
</dbReference>
<dbReference type="Gene3D" id="3.40.850.10">
    <property type="entry name" value="Kinesin motor domain"/>
    <property type="match status" value="1"/>
</dbReference>
<evidence type="ECO:0000256" key="7">
    <source>
        <dbReference type="SAM" id="MobiDB-lite"/>
    </source>
</evidence>
<feature type="coiled-coil region" evidence="6">
    <location>
        <begin position="231"/>
        <end position="321"/>
    </location>
</feature>
<evidence type="ECO:0000256" key="5">
    <source>
        <dbReference type="PROSITE-ProRule" id="PRU00283"/>
    </source>
</evidence>
<dbReference type="GO" id="GO:0008017">
    <property type="term" value="F:microtubule binding"/>
    <property type="evidence" value="ECO:0007669"/>
    <property type="project" value="InterPro"/>
</dbReference>
<keyword evidence="2 5" id="KW-0547">Nucleotide-binding</keyword>
<evidence type="ECO:0000313" key="9">
    <source>
        <dbReference type="EMBL" id="KAI3431742.1"/>
    </source>
</evidence>
<feature type="coiled-coil region" evidence="6">
    <location>
        <begin position="427"/>
        <end position="482"/>
    </location>
</feature>
<dbReference type="OrthoDB" id="3176171at2759"/>
<feature type="domain" description="Kinesin motor" evidence="8">
    <location>
        <begin position="496"/>
        <end position="839"/>
    </location>
</feature>
<comment type="caution">
    <text evidence="9">The sequence shown here is derived from an EMBL/GenBank/DDBJ whole genome shotgun (WGS) entry which is preliminary data.</text>
</comment>
<keyword evidence="10" id="KW-1185">Reference proteome</keyword>
<evidence type="ECO:0000259" key="8">
    <source>
        <dbReference type="PROSITE" id="PS50067"/>
    </source>
</evidence>
<dbReference type="PRINTS" id="PR00380">
    <property type="entry name" value="KINESINHEAVY"/>
</dbReference>
<dbReference type="PANTHER" id="PTHR47972">
    <property type="entry name" value="KINESIN-LIKE PROTEIN KLP-3"/>
    <property type="match status" value="1"/>
</dbReference>
<dbReference type="InterPro" id="IPR027417">
    <property type="entry name" value="P-loop_NTPase"/>
</dbReference>
<dbReference type="PROSITE" id="PS50067">
    <property type="entry name" value="KINESIN_MOTOR_2"/>
    <property type="match status" value="1"/>
</dbReference>
<evidence type="ECO:0000313" key="10">
    <source>
        <dbReference type="Proteomes" id="UP001055712"/>
    </source>
</evidence>
<dbReference type="PANTHER" id="PTHR47972:SF45">
    <property type="entry name" value="PROTEIN CLARET SEGREGATIONAL"/>
    <property type="match status" value="1"/>
</dbReference>
<feature type="binding site" evidence="5">
    <location>
        <begin position="596"/>
        <end position="603"/>
    </location>
    <ligand>
        <name>ATP</name>
        <dbReference type="ChEBI" id="CHEBI:30616"/>
    </ligand>
</feature>
<evidence type="ECO:0000256" key="4">
    <source>
        <dbReference type="ARBA" id="ARBA00023175"/>
    </source>
</evidence>
<dbReference type="SMART" id="SM00129">
    <property type="entry name" value="KISc"/>
    <property type="match status" value="1"/>
</dbReference>